<evidence type="ECO:0000259" key="14">
    <source>
        <dbReference type="PROSITE" id="PS50113"/>
    </source>
</evidence>
<dbReference type="GO" id="GO:0005524">
    <property type="term" value="F:ATP binding"/>
    <property type="evidence" value="ECO:0007669"/>
    <property type="project" value="UniProtKB-KW"/>
</dbReference>
<feature type="domain" description="PAS" evidence="13">
    <location>
        <begin position="477"/>
        <end position="535"/>
    </location>
</feature>
<dbReference type="SMART" id="SM00388">
    <property type="entry name" value="HisKA"/>
    <property type="match status" value="1"/>
</dbReference>
<dbReference type="SUPFAM" id="SSF55785">
    <property type="entry name" value="PYP-like sensor domain (PAS domain)"/>
    <property type="match status" value="3"/>
</dbReference>
<dbReference type="SUPFAM" id="SSF52172">
    <property type="entry name" value="CheY-like"/>
    <property type="match status" value="1"/>
</dbReference>
<accession>A0A5C4MSZ2</accession>
<dbReference type="Pfam" id="PF00072">
    <property type="entry name" value="Response_reg"/>
    <property type="match status" value="1"/>
</dbReference>
<dbReference type="EMBL" id="VDFU01000015">
    <property type="protein sequence ID" value="TNC48701.1"/>
    <property type="molecule type" value="Genomic_DNA"/>
</dbReference>
<dbReference type="CDD" id="cd00130">
    <property type="entry name" value="PAS"/>
    <property type="match status" value="2"/>
</dbReference>
<dbReference type="SMART" id="SM00065">
    <property type="entry name" value="GAF"/>
    <property type="match status" value="5"/>
</dbReference>
<dbReference type="SMART" id="SM00086">
    <property type="entry name" value="PAC"/>
    <property type="match status" value="1"/>
</dbReference>
<evidence type="ECO:0000256" key="6">
    <source>
        <dbReference type="ARBA" id="ARBA00022777"/>
    </source>
</evidence>
<feature type="domain" description="Response regulatory" evidence="12">
    <location>
        <begin position="1529"/>
        <end position="1639"/>
    </location>
</feature>
<dbReference type="Pfam" id="PF08448">
    <property type="entry name" value="PAS_4"/>
    <property type="match status" value="1"/>
</dbReference>
<dbReference type="SMART" id="SM00387">
    <property type="entry name" value="HATPase_c"/>
    <property type="match status" value="1"/>
</dbReference>
<gene>
    <name evidence="15" type="ORF">FHG66_12835</name>
</gene>
<evidence type="ECO:0000256" key="10">
    <source>
        <dbReference type="SAM" id="Coils"/>
    </source>
</evidence>
<dbReference type="Pfam" id="PF01590">
    <property type="entry name" value="GAF"/>
    <property type="match status" value="3"/>
</dbReference>
<dbReference type="EC" id="2.7.13.3" evidence="2"/>
<dbReference type="InterPro" id="IPR001610">
    <property type="entry name" value="PAC"/>
</dbReference>
<reference evidence="15 16" key="1">
    <citation type="submission" date="2019-06" db="EMBL/GenBank/DDBJ databases">
        <title>YIM 131921 draft genome.</title>
        <authorList>
            <person name="Jiang L."/>
        </authorList>
    </citation>
    <scope>NUCLEOTIDE SEQUENCE [LARGE SCALE GENOMIC DNA]</scope>
    <source>
        <strain evidence="15 16">YIM 131921</strain>
    </source>
</reference>
<keyword evidence="3 9" id="KW-0597">Phosphoprotein</keyword>
<evidence type="ECO:0000256" key="3">
    <source>
        <dbReference type="ARBA" id="ARBA00022553"/>
    </source>
</evidence>
<evidence type="ECO:0000256" key="2">
    <source>
        <dbReference type="ARBA" id="ARBA00012438"/>
    </source>
</evidence>
<dbReference type="InterPro" id="IPR036097">
    <property type="entry name" value="HisK_dim/P_sf"/>
</dbReference>
<dbReference type="PROSITE" id="PS50113">
    <property type="entry name" value="PAC"/>
    <property type="match status" value="1"/>
</dbReference>
<evidence type="ECO:0000259" key="12">
    <source>
        <dbReference type="PROSITE" id="PS50110"/>
    </source>
</evidence>
<dbReference type="InterPro" id="IPR000014">
    <property type="entry name" value="PAS"/>
</dbReference>
<evidence type="ECO:0000259" key="11">
    <source>
        <dbReference type="PROSITE" id="PS50109"/>
    </source>
</evidence>
<evidence type="ECO:0000313" key="16">
    <source>
        <dbReference type="Proteomes" id="UP000305887"/>
    </source>
</evidence>
<keyword evidence="7" id="KW-0067">ATP-binding</keyword>
<dbReference type="PANTHER" id="PTHR43065">
    <property type="entry name" value="SENSOR HISTIDINE KINASE"/>
    <property type="match status" value="1"/>
</dbReference>
<name>A0A5C4MSZ2_9RHOB</name>
<dbReference type="Pfam" id="PF00512">
    <property type="entry name" value="HisKA"/>
    <property type="match status" value="1"/>
</dbReference>
<evidence type="ECO:0000256" key="1">
    <source>
        <dbReference type="ARBA" id="ARBA00000085"/>
    </source>
</evidence>
<dbReference type="InterPro" id="IPR003594">
    <property type="entry name" value="HATPase_dom"/>
</dbReference>
<dbReference type="InterPro" id="IPR011006">
    <property type="entry name" value="CheY-like_superfamily"/>
</dbReference>
<dbReference type="SUPFAM" id="SSF55781">
    <property type="entry name" value="GAF domain-like"/>
    <property type="match status" value="5"/>
</dbReference>
<dbReference type="Pfam" id="PF00989">
    <property type="entry name" value="PAS"/>
    <property type="match status" value="1"/>
</dbReference>
<keyword evidence="4" id="KW-0808">Transferase</keyword>
<dbReference type="InterPro" id="IPR036890">
    <property type="entry name" value="HATPase_C_sf"/>
</dbReference>
<dbReference type="Proteomes" id="UP000305887">
    <property type="component" value="Unassembled WGS sequence"/>
</dbReference>
<dbReference type="GO" id="GO:0006355">
    <property type="term" value="P:regulation of DNA-templated transcription"/>
    <property type="evidence" value="ECO:0007669"/>
    <property type="project" value="InterPro"/>
</dbReference>
<dbReference type="NCBIfam" id="TIGR00229">
    <property type="entry name" value="sensory_box"/>
    <property type="match status" value="2"/>
</dbReference>
<proteinExistence type="predicted"/>
<feature type="domain" description="PAC" evidence="14">
    <location>
        <begin position="260"/>
        <end position="312"/>
    </location>
</feature>
<evidence type="ECO:0000256" key="4">
    <source>
        <dbReference type="ARBA" id="ARBA00022679"/>
    </source>
</evidence>
<dbReference type="PROSITE" id="PS50110">
    <property type="entry name" value="RESPONSE_REGULATORY"/>
    <property type="match status" value="1"/>
</dbReference>
<evidence type="ECO:0000259" key="13">
    <source>
        <dbReference type="PROSITE" id="PS50112"/>
    </source>
</evidence>
<dbReference type="InterPro" id="IPR029016">
    <property type="entry name" value="GAF-like_dom_sf"/>
</dbReference>
<dbReference type="PANTHER" id="PTHR43065:SF42">
    <property type="entry name" value="TWO-COMPONENT SENSOR PPRA"/>
    <property type="match status" value="1"/>
</dbReference>
<dbReference type="GO" id="GO:0000155">
    <property type="term" value="F:phosphorelay sensor kinase activity"/>
    <property type="evidence" value="ECO:0007669"/>
    <property type="project" value="InterPro"/>
</dbReference>
<dbReference type="Gene3D" id="3.40.50.2300">
    <property type="match status" value="1"/>
</dbReference>
<dbReference type="InterPro" id="IPR013655">
    <property type="entry name" value="PAS_fold_3"/>
</dbReference>
<dbReference type="RefSeq" id="WP_139077391.1">
    <property type="nucleotide sequence ID" value="NZ_VDFU01000015.1"/>
</dbReference>
<dbReference type="Gene3D" id="3.30.450.40">
    <property type="match status" value="5"/>
</dbReference>
<sequence>MTDCTDAAEIDVCRVSTCAGPAWEEAERLAALDRYAILDTGREGAFDDVAELAADLLDAPIAVVNFIAADRQWFKAEKGIGKDSLPLDVSICRHAILQPGVFVVPDLTKDARFENNPLVDVADGLRFYAGALLETPDGLPLGTVCVLDTKVRPEGISPRQERALRVLAAQTMTQLELRRSNAAARHESDRLSAMFAQATVGISELGLDGRFLVVNDRLCEMLGRTRDELLTLRMADVTHPDDLANNLPLFNRMAETGASFSLDKRYVRPDGTIVWANSSVTRLLDESGRPRSALAVTSDITARREEEQHRTFQLELSDRTRDLGDPEAIVAATTRLLGERLGAARVLYADIHEAEGRATVRPDWTAPGVDHLPLSVGLADVGGAIVDHLRQGRTLCVNDVRTHPVTQASVGFLDKIGVAALVSVPLLKDGALVANLNVHRAEPHVWTPAELQLIETVAERTWEAMQRAITETALGESDARYRQIVEGAEDFAIVRVDEHGIIASWNRGAARITGFQEEDAIGRSGEIIFTPEDREAGAPDHEMNRARSDGRSVNERWHLRQDGSRFWGSGLTMRLDQPGGGYLKIFRDRTAEHEAEAQLRTRSEQLQGLAETAYAVARAPTLEATLDEITRAARRLVGTHQAVVSLTAGEDWAQVIPYVDLSDEYADWSDYRTPADGSGIYALVCETNRPMRMTQAEIEAHPCWQGFGAHAKDHPPMRGWLAVPLVGRDGRNLGLIQLSDKEDGSEFDENDEAVIVQLARIASAAIEQSAAEKALRESAAALSAEVEALSRLQEISTRLVVDEAPQALYDAILTAAAGLMGSECASLQMMDATGDLQLLAHLGYNPRSVEYWQTVDASSESTCGIALTTGQRVIVPDVENSGLAADSGDLQSYRWTGMRAVQTTPLLSRSGKPLGMLSTHWKRPHTPSERDFKLFDVLARQAADAIERTTAQAELRESEARQAFLLSLADALRSLRTPAEIASAAAEQLGERFGLSRVFYAELFGTLMKVQRDYTNGVASIVGEHDLRAFGPDLLRPYHECPIVKVDDVRTDPRFSEEARSGLQARQVGAYLDVVLFEEEKWVNLLALQSATPRTWTPSEEGLFRQVGERVKVAIERARAEDELRELNETLERRVAEALAEKKLLADLVEGTDAFVQVADSDFRWLAINRAAADEFEHIYGVRPKVGDSMLDLLADRPEHRTAIEAVWARALAGEQFTQVGEFGDPGLNRRSYEMKYNILRGANGEQIGAYQFVYDVTDRVAEQCRLAETEEALRQSQKMEAMGQLTGGVAHDFNNLLTPIVATLDRLQRKGIGGEREQRLIAGAAQSAERAKTLVQRLLAFARRQPLQPVPVDIAKLVHGMGDLVSSTTGPQIKVLVQAADNLPPAMADPNQLEMALLNLSVNARDAMPDKGTLRISASAETVGPGHRSKLPPRTYIRLSVADTGSGMDEATLARAVEPFFSTKGVGKGTGLGLSMVHGLASQLGGALTIQSRPGLGTNVELWLPESAARPEPVESAPAPAEVATRGTALLVDDEEFVRMSTADMLSDLGYTVIEAASAEEAMSLVTKGERFDLLVTDHLMPGMSGTDLARTIRKAKPGVVVLLVSGYAEIEGIEPGIPRLTKPFRKDELASSLIRLAPSA</sequence>
<dbReference type="Pfam" id="PF13185">
    <property type="entry name" value="GAF_2"/>
    <property type="match status" value="2"/>
</dbReference>
<dbReference type="PROSITE" id="PS50112">
    <property type="entry name" value="PAS"/>
    <property type="match status" value="2"/>
</dbReference>
<dbReference type="InterPro" id="IPR013767">
    <property type="entry name" value="PAS_fold"/>
</dbReference>
<dbReference type="SUPFAM" id="SSF47384">
    <property type="entry name" value="Homodimeric domain of signal transducing histidine kinase"/>
    <property type="match status" value="1"/>
</dbReference>
<dbReference type="InterPro" id="IPR000700">
    <property type="entry name" value="PAS-assoc_C"/>
</dbReference>
<keyword evidence="5" id="KW-0547">Nucleotide-binding</keyword>
<dbReference type="InterPro" id="IPR013656">
    <property type="entry name" value="PAS_4"/>
</dbReference>
<dbReference type="InterPro" id="IPR004358">
    <property type="entry name" value="Sig_transdc_His_kin-like_C"/>
</dbReference>
<dbReference type="PRINTS" id="PR00344">
    <property type="entry name" value="BCTRLSENSOR"/>
</dbReference>
<comment type="caution">
    <text evidence="15">The sequence shown here is derived from an EMBL/GenBank/DDBJ whole genome shotgun (WGS) entry which is preliminary data.</text>
</comment>
<dbReference type="PROSITE" id="PS50109">
    <property type="entry name" value="HIS_KIN"/>
    <property type="match status" value="1"/>
</dbReference>
<feature type="domain" description="PAS" evidence="13">
    <location>
        <begin position="187"/>
        <end position="257"/>
    </location>
</feature>
<dbReference type="InterPro" id="IPR005467">
    <property type="entry name" value="His_kinase_dom"/>
</dbReference>
<dbReference type="InterPro" id="IPR035965">
    <property type="entry name" value="PAS-like_dom_sf"/>
</dbReference>
<feature type="coiled-coil region" evidence="10">
    <location>
        <begin position="1110"/>
        <end position="1148"/>
    </location>
</feature>
<evidence type="ECO:0000256" key="7">
    <source>
        <dbReference type="ARBA" id="ARBA00022840"/>
    </source>
</evidence>
<dbReference type="Gene3D" id="3.30.565.10">
    <property type="entry name" value="Histidine kinase-like ATPase, C-terminal domain"/>
    <property type="match status" value="1"/>
</dbReference>
<comment type="catalytic activity">
    <reaction evidence="1">
        <text>ATP + protein L-histidine = ADP + protein N-phospho-L-histidine.</text>
        <dbReference type="EC" id="2.7.13.3"/>
    </reaction>
</comment>
<dbReference type="SMART" id="SM00448">
    <property type="entry name" value="REC"/>
    <property type="match status" value="1"/>
</dbReference>
<evidence type="ECO:0000256" key="5">
    <source>
        <dbReference type="ARBA" id="ARBA00022741"/>
    </source>
</evidence>
<dbReference type="OrthoDB" id="9796100at2"/>
<dbReference type="InterPro" id="IPR003661">
    <property type="entry name" value="HisK_dim/P_dom"/>
</dbReference>
<dbReference type="Pfam" id="PF02518">
    <property type="entry name" value="HATPase_c"/>
    <property type="match status" value="1"/>
</dbReference>
<keyword evidence="10" id="KW-0175">Coiled coil</keyword>
<dbReference type="InterPro" id="IPR001789">
    <property type="entry name" value="Sig_transdc_resp-reg_receiver"/>
</dbReference>
<keyword evidence="6" id="KW-0418">Kinase</keyword>
<protein>
    <recommendedName>
        <fullName evidence="2">histidine kinase</fullName>
        <ecNumber evidence="2">2.7.13.3</ecNumber>
    </recommendedName>
</protein>
<dbReference type="Gene3D" id="3.30.450.20">
    <property type="entry name" value="PAS domain"/>
    <property type="match status" value="3"/>
</dbReference>
<dbReference type="Gene3D" id="1.10.287.130">
    <property type="match status" value="1"/>
</dbReference>
<dbReference type="InterPro" id="IPR003018">
    <property type="entry name" value="GAF"/>
</dbReference>
<evidence type="ECO:0000256" key="9">
    <source>
        <dbReference type="PROSITE-ProRule" id="PRU00169"/>
    </source>
</evidence>
<organism evidence="15 16">
    <name type="scientific">Rubellimicrobium rubrum</name>
    <dbReference type="NCBI Taxonomy" id="2585369"/>
    <lineage>
        <taxon>Bacteria</taxon>
        <taxon>Pseudomonadati</taxon>
        <taxon>Pseudomonadota</taxon>
        <taxon>Alphaproteobacteria</taxon>
        <taxon>Rhodobacterales</taxon>
        <taxon>Roseobacteraceae</taxon>
        <taxon>Rubellimicrobium</taxon>
    </lineage>
</organism>
<dbReference type="Pfam" id="PF08447">
    <property type="entry name" value="PAS_3"/>
    <property type="match status" value="1"/>
</dbReference>
<evidence type="ECO:0000256" key="8">
    <source>
        <dbReference type="ARBA" id="ARBA00023012"/>
    </source>
</evidence>
<dbReference type="CDD" id="cd00082">
    <property type="entry name" value="HisKA"/>
    <property type="match status" value="1"/>
</dbReference>
<keyword evidence="16" id="KW-1185">Reference proteome</keyword>
<feature type="modified residue" description="4-aspartylphosphate" evidence="9">
    <location>
        <position position="1579"/>
    </location>
</feature>
<keyword evidence="8" id="KW-0902">Two-component regulatory system</keyword>
<dbReference type="SUPFAM" id="SSF55874">
    <property type="entry name" value="ATPase domain of HSP90 chaperone/DNA topoisomerase II/histidine kinase"/>
    <property type="match status" value="1"/>
</dbReference>
<feature type="domain" description="Histidine kinase" evidence="11">
    <location>
        <begin position="1289"/>
        <end position="1509"/>
    </location>
</feature>
<evidence type="ECO:0000313" key="15">
    <source>
        <dbReference type="EMBL" id="TNC48701.1"/>
    </source>
</evidence>
<dbReference type="SMART" id="SM00091">
    <property type="entry name" value="PAS"/>
    <property type="match status" value="3"/>
</dbReference>